<dbReference type="AlphaFoldDB" id="A0AAV4QQX6"/>
<accession>A0AAV4QQX6</accession>
<protein>
    <submittedName>
        <fullName evidence="1">Uncharacterized protein</fullName>
    </submittedName>
</protein>
<dbReference type="Proteomes" id="UP001054837">
    <property type="component" value="Unassembled WGS sequence"/>
</dbReference>
<comment type="caution">
    <text evidence="1">The sequence shown here is derived from an EMBL/GenBank/DDBJ whole genome shotgun (WGS) entry which is preliminary data.</text>
</comment>
<evidence type="ECO:0000313" key="2">
    <source>
        <dbReference type="Proteomes" id="UP001054837"/>
    </source>
</evidence>
<dbReference type="EMBL" id="BPLQ01004782">
    <property type="protein sequence ID" value="GIY10689.1"/>
    <property type="molecule type" value="Genomic_DNA"/>
</dbReference>
<name>A0AAV4QQX6_9ARAC</name>
<proteinExistence type="predicted"/>
<reference evidence="1 2" key="1">
    <citation type="submission" date="2021-06" db="EMBL/GenBank/DDBJ databases">
        <title>Caerostris darwini draft genome.</title>
        <authorList>
            <person name="Kono N."/>
            <person name="Arakawa K."/>
        </authorList>
    </citation>
    <scope>NUCLEOTIDE SEQUENCE [LARGE SCALE GENOMIC DNA]</scope>
</reference>
<keyword evidence="2" id="KW-1185">Reference proteome</keyword>
<gene>
    <name evidence="1" type="ORF">CDAR_97091</name>
</gene>
<evidence type="ECO:0000313" key="1">
    <source>
        <dbReference type="EMBL" id="GIY10689.1"/>
    </source>
</evidence>
<sequence length="178" mass="20727">MAATRSTRYFYSETNIESLLKYYKDGYQDGKKMAATRSTRYFYSEPNVESLLKYNKDGYQDDEKMAVTRSTRYFYSEANIESLLKYYKDGKFMIIKRKYENSFRWPRKCLGSFQGSLQLVLASTNQLHVGGPVEDIKPFSSIVLKLSFHYWLLKIVPRDCDDTGVGGVTSHRIHGTLR</sequence>
<organism evidence="1 2">
    <name type="scientific">Caerostris darwini</name>
    <dbReference type="NCBI Taxonomy" id="1538125"/>
    <lineage>
        <taxon>Eukaryota</taxon>
        <taxon>Metazoa</taxon>
        <taxon>Ecdysozoa</taxon>
        <taxon>Arthropoda</taxon>
        <taxon>Chelicerata</taxon>
        <taxon>Arachnida</taxon>
        <taxon>Araneae</taxon>
        <taxon>Araneomorphae</taxon>
        <taxon>Entelegynae</taxon>
        <taxon>Araneoidea</taxon>
        <taxon>Araneidae</taxon>
        <taxon>Caerostris</taxon>
    </lineage>
</organism>